<name>A0A6V8LU30_9BACT</name>
<organism evidence="6 7">
    <name type="scientific">Fundidesulfovibrio magnetotacticus</name>
    <dbReference type="NCBI Taxonomy" id="2730080"/>
    <lineage>
        <taxon>Bacteria</taxon>
        <taxon>Pseudomonadati</taxon>
        <taxon>Thermodesulfobacteriota</taxon>
        <taxon>Desulfovibrionia</taxon>
        <taxon>Desulfovibrionales</taxon>
        <taxon>Desulfovibrionaceae</taxon>
        <taxon>Fundidesulfovibrio</taxon>
    </lineage>
</organism>
<dbReference type="InterPro" id="IPR017911">
    <property type="entry name" value="MacB-like_ATP-bd"/>
</dbReference>
<dbReference type="Gene3D" id="3.40.50.300">
    <property type="entry name" value="P-loop containing nucleotide triphosphate hydrolases"/>
    <property type="match status" value="1"/>
</dbReference>
<dbReference type="InterPro" id="IPR003439">
    <property type="entry name" value="ABC_transporter-like_ATP-bd"/>
</dbReference>
<dbReference type="GO" id="GO:0005524">
    <property type="term" value="F:ATP binding"/>
    <property type="evidence" value="ECO:0007669"/>
    <property type="project" value="UniProtKB-KW"/>
</dbReference>
<dbReference type="GO" id="GO:0016887">
    <property type="term" value="F:ATP hydrolysis activity"/>
    <property type="evidence" value="ECO:0007669"/>
    <property type="project" value="InterPro"/>
</dbReference>
<dbReference type="GO" id="GO:0022857">
    <property type="term" value="F:transmembrane transporter activity"/>
    <property type="evidence" value="ECO:0007669"/>
    <property type="project" value="UniProtKB-ARBA"/>
</dbReference>
<dbReference type="InterPro" id="IPR015854">
    <property type="entry name" value="ABC_transpr_LolD-like"/>
</dbReference>
<dbReference type="GO" id="GO:0098796">
    <property type="term" value="C:membrane protein complex"/>
    <property type="evidence" value="ECO:0007669"/>
    <property type="project" value="UniProtKB-ARBA"/>
</dbReference>
<keyword evidence="1" id="KW-0813">Transport</keyword>
<dbReference type="EC" id="3.6.3.-" evidence="6"/>
<evidence type="ECO:0000256" key="4">
    <source>
        <dbReference type="ARBA" id="ARBA00038388"/>
    </source>
</evidence>
<sequence length="233" mass="24896">MSHAPLIEIRGLCKAYRRGGQVIPVLADISFDIARGEFLALMGPSGSGKSTLLNCLAGIDRIDAGSVTVDGVDIAQLGESDLARWRAATVGFIFQFYNLIPVLTALENVELPLLLTGLSRRERREHALAALDAVGLPDRASHHPAHLSGGQQQRVAIARAIVTDPAVIVADEPTGDLDRASAEDILALMERLCTDLGKTIIMVTHDPRAARQAHVLLHLDKGELSRVADPAGL</sequence>
<evidence type="ECO:0000256" key="3">
    <source>
        <dbReference type="ARBA" id="ARBA00022840"/>
    </source>
</evidence>
<dbReference type="Proteomes" id="UP000494245">
    <property type="component" value="Unassembled WGS sequence"/>
</dbReference>
<dbReference type="FunFam" id="3.40.50.300:FF:000032">
    <property type="entry name" value="Export ABC transporter ATP-binding protein"/>
    <property type="match status" value="1"/>
</dbReference>
<gene>
    <name evidence="6" type="primary">yknY_1</name>
    <name evidence="6" type="ORF">NNJEOMEG_01674</name>
</gene>
<reference evidence="6 7" key="2">
    <citation type="submission" date="2020-05" db="EMBL/GenBank/DDBJ databases">
        <title>Draft genome sequence of Desulfovibrio sp. strainFSS-1.</title>
        <authorList>
            <person name="Shimoshige H."/>
            <person name="Kobayashi H."/>
            <person name="Maekawa T."/>
        </authorList>
    </citation>
    <scope>NUCLEOTIDE SEQUENCE [LARGE SCALE GENOMIC DNA]</scope>
    <source>
        <strain evidence="6 7">SIID29052-01</strain>
    </source>
</reference>
<dbReference type="PROSITE" id="PS50893">
    <property type="entry name" value="ABC_TRANSPORTER_2"/>
    <property type="match status" value="1"/>
</dbReference>
<evidence type="ECO:0000256" key="2">
    <source>
        <dbReference type="ARBA" id="ARBA00022741"/>
    </source>
</evidence>
<dbReference type="EMBL" id="BLTE01000006">
    <property type="protein sequence ID" value="GFK93838.1"/>
    <property type="molecule type" value="Genomic_DNA"/>
</dbReference>
<dbReference type="SUPFAM" id="SSF52540">
    <property type="entry name" value="P-loop containing nucleoside triphosphate hydrolases"/>
    <property type="match status" value="1"/>
</dbReference>
<reference evidence="6 7" key="1">
    <citation type="submission" date="2020-04" db="EMBL/GenBank/DDBJ databases">
        <authorList>
            <consortium name="Desulfovibrio sp. FSS-1 genome sequencing consortium"/>
            <person name="Shimoshige H."/>
            <person name="Kobayashi H."/>
            <person name="Maekawa T."/>
        </authorList>
    </citation>
    <scope>NUCLEOTIDE SEQUENCE [LARGE SCALE GENOMIC DNA]</scope>
    <source>
        <strain evidence="6 7">SIID29052-01</strain>
    </source>
</reference>
<accession>A0A6V8LU30</accession>
<comment type="similarity">
    <text evidence="4">Belongs to the ABC transporter superfamily. Macrolide exporter (TC 3.A.1.122) family.</text>
</comment>
<dbReference type="AlphaFoldDB" id="A0A6V8LU30"/>
<keyword evidence="2" id="KW-0547">Nucleotide-binding</keyword>
<proteinExistence type="inferred from homology"/>
<feature type="domain" description="ABC transporter" evidence="5">
    <location>
        <begin position="7"/>
        <end position="233"/>
    </location>
</feature>
<evidence type="ECO:0000259" key="5">
    <source>
        <dbReference type="PROSITE" id="PS50893"/>
    </source>
</evidence>
<dbReference type="InterPro" id="IPR027417">
    <property type="entry name" value="P-loop_NTPase"/>
</dbReference>
<evidence type="ECO:0000313" key="6">
    <source>
        <dbReference type="EMBL" id="GFK93838.1"/>
    </source>
</evidence>
<dbReference type="InterPro" id="IPR017871">
    <property type="entry name" value="ABC_transporter-like_CS"/>
</dbReference>
<protein>
    <submittedName>
        <fullName evidence="6">Putative ABC transporter ATP-binding protein YknY</fullName>
        <ecNumber evidence="6">3.6.3.-</ecNumber>
    </submittedName>
</protein>
<dbReference type="Pfam" id="PF00005">
    <property type="entry name" value="ABC_tran"/>
    <property type="match status" value="1"/>
</dbReference>
<comment type="caution">
    <text evidence="6">The sequence shown here is derived from an EMBL/GenBank/DDBJ whole genome shotgun (WGS) entry which is preliminary data.</text>
</comment>
<dbReference type="SMART" id="SM00382">
    <property type="entry name" value="AAA"/>
    <property type="match status" value="1"/>
</dbReference>
<keyword evidence="7" id="KW-1185">Reference proteome</keyword>
<dbReference type="RefSeq" id="WP_173083276.1">
    <property type="nucleotide sequence ID" value="NZ_BLTE01000006.1"/>
</dbReference>
<keyword evidence="3 6" id="KW-0067">ATP-binding</keyword>
<dbReference type="GO" id="GO:0005886">
    <property type="term" value="C:plasma membrane"/>
    <property type="evidence" value="ECO:0007669"/>
    <property type="project" value="TreeGrafter"/>
</dbReference>
<dbReference type="PROSITE" id="PS00211">
    <property type="entry name" value="ABC_TRANSPORTER_1"/>
    <property type="match status" value="1"/>
</dbReference>
<keyword evidence="6" id="KW-0378">Hydrolase</keyword>
<evidence type="ECO:0000256" key="1">
    <source>
        <dbReference type="ARBA" id="ARBA00022448"/>
    </source>
</evidence>
<dbReference type="InterPro" id="IPR003593">
    <property type="entry name" value="AAA+_ATPase"/>
</dbReference>
<evidence type="ECO:0000313" key="7">
    <source>
        <dbReference type="Proteomes" id="UP000494245"/>
    </source>
</evidence>
<dbReference type="PANTHER" id="PTHR24220">
    <property type="entry name" value="IMPORT ATP-BINDING PROTEIN"/>
    <property type="match status" value="1"/>
</dbReference>
<dbReference type="PANTHER" id="PTHR24220:SF452">
    <property type="entry name" value="ABC TRANSPORTER ATP-BINDING PROTEIN"/>
    <property type="match status" value="1"/>
</dbReference>
<dbReference type="CDD" id="cd03255">
    <property type="entry name" value="ABC_MJ0796_LolCDE_FtsE"/>
    <property type="match status" value="1"/>
</dbReference>